<sequence length="369" mass="41425">MSNLHQQDQANGTAAVNIDRNIFSPKLGGITTTALSRSTALVDQKLCENCILKRNKDLLEQKMAATKWESQKQFFNEFLLREVQMHSTPLTYATASQVRNILTTFIRTVSQRNPELYKTTLCHFWSNGLPCRFGERCWFAHGSHELRNARFVYPGFHPLDYEVRMNSPNMLSSPYGQNLERNYQVANVQSTPATIRAIGRNIPIDKYHRISPIHENVNSMNWRTTQCGVSSVDSGVGGTSTNNSPEMIAKYRENLNDATHHFSPFQGPPLPVVPPHVIYPLVTSINGGQANFSGEAYNHWLSNEAVESNHRQLPPGLGEMSWWANTISNANPFINCPSRNIQPNQNATQSTNEQCCSTCTEPTIGKTEA</sequence>
<keyword evidence="4 5" id="KW-0862">Zinc</keyword>
<evidence type="ECO:0000256" key="3">
    <source>
        <dbReference type="ARBA" id="ARBA00022771"/>
    </source>
</evidence>
<evidence type="ECO:0000256" key="2">
    <source>
        <dbReference type="ARBA" id="ARBA00022737"/>
    </source>
</evidence>
<dbReference type="STRING" id="6282.A0A044S5M2"/>
<evidence type="ECO:0000256" key="1">
    <source>
        <dbReference type="ARBA" id="ARBA00022723"/>
    </source>
</evidence>
<reference evidence="8" key="1">
    <citation type="submission" date="2013-10" db="EMBL/GenBank/DDBJ databases">
        <title>Genome sequencing of Onchocerca volvulus.</title>
        <authorList>
            <person name="Cotton J."/>
            <person name="Tsai J."/>
            <person name="Stanley E."/>
            <person name="Tracey A."/>
            <person name="Holroyd N."/>
            <person name="Lustigman S."/>
            <person name="Berriman M."/>
        </authorList>
    </citation>
    <scope>NUCLEOTIDE SEQUENCE</scope>
</reference>
<protein>
    <submittedName>
        <fullName evidence="7">C3H1-type domain-containing protein</fullName>
    </submittedName>
</protein>
<reference evidence="7" key="2">
    <citation type="submission" date="2022-06" db="UniProtKB">
        <authorList>
            <consortium name="EnsemblMetazoa"/>
        </authorList>
    </citation>
    <scope>IDENTIFICATION</scope>
</reference>
<dbReference type="Proteomes" id="UP000024404">
    <property type="component" value="Unassembled WGS sequence"/>
</dbReference>
<dbReference type="EMBL" id="CMVM020000053">
    <property type="status" value="NOT_ANNOTATED_CDS"/>
    <property type="molecule type" value="Genomic_DNA"/>
</dbReference>
<organism evidence="7 8">
    <name type="scientific">Onchocerca volvulus</name>
    <dbReference type="NCBI Taxonomy" id="6282"/>
    <lineage>
        <taxon>Eukaryota</taxon>
        <taxon>Metazoa</taxon>
        <taxon>Ecdysozoa</taxon>
        <taxon>Nematoda</taxon>
        <taxon>Chromadorea</taxon>
        <taxon>Rhabditida</taxon>
        <taxon>Spirurina</taxon>
        <taxon>Spiruromorpha</taxon>
        <taxon>Filarioidea</taxon>
        <taxon>Onchocercidae</taxon>
        <taxon>Onchocerca</taxon>
    </lineage>
</organism>
<feature type="zinc finger region" description="C3H1-type" evidence="5">
    <location>
        <begin position="116"/>
        <end position="144"/>
    </location>
</feature>
<dbReference type="Gene3D" id="4.10.1000.10">
    <property type="entry name" value="Zinc finger, CCCH-type"/>
    <property type="match status" value="1"/>
</dbReference>
<dbReference type="SUPFAM" id="SSF90229">
    <property type="entry name" value="CCCH zinc finger"/>
    <property type="match status" value="1"/>
</dbReference>
<evidence type="ECO:0000259" key="6">
    <source>
        <dbReference type="PROSITE" id="PS50103"/>
    </source>
</evidence>
<evidence type="ECO:0000256" key="5">
    <source>
        <dbReference type="PROSITE-ProRule" id="PRU00723"/>
    </source>
</evidence>
<keyword evidence="2" id="KW-0677">Repeat</keyword>
<dbReference type="SMART" id="SM00356">
    <property type="entry name" value="ZnF_C3H1"/>
    <property type="match status" value="1"/>
</dbReference>
<evidence type="ECO:0000313" key="7">
    <source>
        <dbReference type="EnsemblMetazoa" id="OVOC1784.1"/>
    </source>
</evidence>
<dbReference type="EMBL" id="CMVM020000054">
    <property type="status" value="NOT_ANNOTATED_CDS"/>
    <property type="molecule type" value="Genomic_DNA"/>
</dbReference>
<evidence type="ECO:0000256" key="4">
    <source>
        <dbReference type="ARBA" id="ARBA00022833"/>
    </source>
</evidence>
<dbReference type="EnsemblMetazoa" id="OVOC1781.1">
    <property type="protein sequence ID" value="OVOC1781.1"/>
    <property type="gene ID" value="WBGene00238590"/>
</dbReference>
<keyword evidence="8" id="KW-1185">Reference proteome</keyword>
<name>A0A044S5M2_ONCVO</name>
<keyword evidence="1 5" id="KW-0479">Metal-binding</keyword>
<dbReference type="PROSITE" id="PS50103">
    <property type="entry name" value="ZF_C3H1"/>
    <property type="match status" value="1"/>
</dbReference>
<dbReference type="FunFam" id="4.10.1000.10:FF:000001">
    <property type="entry name" value="zinc finger CCCH domain-containing protein 15-like"/>
    <property type="match status" value="1"/>
</dbReference>
<evidence type="ECO:0000313" key="8">
    <source>
        <dbReference type="Proteomes" id="UP000024404"/>
    </source>
</evidence>
<dbReference type="InterPro" id="IPR000571">
    <property type="entry name" value="Znf_CCCH"/>
</dbReference>
<feature type="domain" description="C3H1-type" evidence="6">
    <location>
        <begin position="116"/>
        <end position="144"/>
    </location>
</feature>
<accession>A0A044S5M2</accession>
<keyword evidence="3 5" id="KW-0863">Zinc-finger</keyword>
<dbReference type="GO" id="GO:0008270">
    <property type="term" value="F:zinc ion binding"/>
    <property type="evidence" value="ECO:0007669"/>
    <property type="project" value="UniProtKB-KW"/>
</dbReference>
<dbReference type="Pfam" id="PF00642">
    <property type="entry name" value="zf-CCCH"/>
    <property type="match status" value="1"/>
</dbReference>
<proteinExistence type="predicted"/>
<dbReference type="EnsemblMetazoa" id="OVOC1784.1">
    <property type="protein sequence ID" value="OVOC1784.1"/>
    <property type="gene ID" value="WBGene00238593"/>
</dbReference>
<dbReference type="AlphaFoldDB" id="A0A044S5M2"/>
<dbReference type="InterPro" id="IPR036855">
    <property type="entry name" value="Znf_CCCH_sf"/>
</dbReference>